<dbReference type="RefSeq" id="WP_138195488.1">
    <property type="nucleotide sequence ID" value="NZ_VCIW01000011.1"/>
</dbReference>
<dbReference type="EMBL" id="VCIW01000011">
    <property type="protein sequence ID" value="TLS51136.1"/>
    <property type="molecule type" value="Genomic_DNA"/>
</dbReference>
<accession>A0A5R9G9U7</accession>
<dbReference type="AlphaFoldDB" id="A0A5R9G9U7"/>
<dbReference type="Proteomes" id="UP000309676">
    <property type="component" value="Unassembled WGS sequence"/>
</dbReference>
<sequence>MSCGSFGRATPGAYTAWETGSEAVLYRMMFRAQLVEGETERFLGALRGSGWPECLRERGALGGSVFERDGEVYVYLEATRPWDDLPWPDACAPLLSAWPGRPRGRRAAAMIDVFHDGEPKPSEMRRRERAVEQRIGCLARLRPDRYASYVCYHHMLQEQKPNSFNETYTIGAHEDILFSYHELPAFAGSSERGAGRRIGDLPDDWHAFMRPHFVPWTNEAGAEGDAVLWVRLREVLSFG</sequence>
<gene>
    <name evidence="1" type="ORF">FE782_17275</name>
</gene>
<dbReference type="OrthoDB" id="3229063at2"/>
<evidence type="ECO:0000313" key="1">
    <source>
        <dbReference type="EMBL" id="TLS51136.1"/>
    </source>
</evidence>
<evidence type="ECO:0000313" key="2">
    <source>
        <dbReference type="Proteomes" id="UP000309676"/>
    </source>
</evidence>
<reference evidence="1 2" key="1">
    <citation type="submission" date="2019-05" db="EMBL/GenBank/DDBJ databases">
        <authorList>
            <person name="Narsing Rao M.P."/>
            <person name="Li W.J."/>
        </authorList>
    </citation>
    <scope>NUCLEOTIDE SEQUENCE [LARGE SCALE GENOMIC DNA]</scope>
    <source>
        <strain evidence="1 2">SYSU_K30003</strain>
    </source>
</reference>
<organism evidence="1 2">
    <name type="scientific">Paenibacillus antri</name>
    <dbReference type="NCBI Taxonomy" id="2582848"/>
    <lineage>
        <taxon>Bacteria</taxon>
        <taxon>Bacillati</taxon>
        <taxon>Bacillota</taxon>
        <taxon>Bacilli</taxon>
        <taxon>Bacillales</taxon>
        <taxon>Paenibacillaceae</taxon>
        <taxon>Paenibacillus</taxon>
    </lineage>
</organism>
<name>A0A5R9G9U7_9BACL</name>
<protein>
    <submittedName>
        <fullName evidence="1">Uncharacterized protein</fullName>
    </submittedName>
</protein>
<comment type="caution">
    <text evidence="1">The sequence shown here is derived from an EMBL/GenBank/DDBJ whole genome shotgun (WGS) entry which is preliminary data.</text>
</comment>
<proteinExistence type="predicted"/>
<keyword evidence="2" id="KW-1185">Reference proteome</keyword>